<feature type="DNA-binding region" description="H-T-H motif" evidence="4">
    <location>
        <begin position="29"/>
        <end position="48"/>
    </location>
</feature>
<dbReference type="PANTHER" id="PTHR47506:SF3">
    <property type="entry name" value="HTH-TYPE TRANSCRIPTIONAL REGULATOR LMRA"/>
    <property type="match status" value="1"/>
</dbReference>
<name>A0A841FNB1_9ACTN</name>
<sequence length="192" mass="20373">MSASRSTTRLRLLDSSAELFRRNGYTGTGVKQITVEAKAPFGSLYHFFPGGKQQLAAEVVRTEGARYARTFALVQVEDVAAGIRAWFAGAAAVLSASGFADACPIATLALEVASTDEALREVTAEVFTSWIDQAEARFVEAGIDTPRARALAMSAIASLEGAFILARTLRDTAPIINAGEIVADAVEQALLY</sequence>
<dbReference type="InterPro" id="IPR054156">
    <property type="entry name" value="YxaF_TetR_C"/>
</dbReference>
<dbReference type="PROSITE" id="PS50977">
    <property type="entry name" value="HTH_TETR_2"/>
    <property type="match status" value="1"/>
</dbReference>
<evidence type="ECO:0000256" key="1">
    <source>
        <dbReference type="ARBA" id="ARBA00023015"/>
    </source>
</evidence>
<evidence type="ECO:0000259" key="5">
    <source>
        <dbReference type="PROSITE" id="PS50977"/>
    </source>
</evidence>
<keyword evidence="1" id="KW-0805">Transcription regulation</keyword>
<gene>
    <name evidence="6" type="ORF">HNR73_003145</name>
</gene>
<evidence type="ECO:0000256" key="3">
    <source>
        <dbReference type="ARBA" id="ARBA00023163"/>
    </source>
</evidence>
<dbReference type="Proteomes" id="UP000548476">
    <property type="component" value="Unassembled WGS sequence"/>
</dbReference>
<accession>A0A841FNB1</accession>
<dbReference type="EMBL" id="JACHGT010000006">
    <property type="protein sequence ID" value="MBB6035288.1"/>
    <property type="molecule type" value="Genomic_DNA"/>
</dbReference>
<comment type="caution">
    <text evidence="6">The sequence shown here is derived from an EMBL/GenBank/DDBJ whole genome shotgun (WGS) entry which is preliminary data.</text>
</comment>
<dbReference type="InterPro" id="IPR001647">
    <property type="entry name" value="HTH_TetR"/>
</dbReference>
<keyword evidence="3" id="KW-0804">Transcription</keyword>
<evidence type="ECO:0000313" key="6">
    <source>
        <dbReference type="EMBL" id="MBB6035288.1"/>
    </source>
</evidence>
<keyword evidence="2 4" id="KW-0238">DNA-binding</keyword>
<evidence type="ECO:0000313" key="7">
    <source>
        <dbReference type="Proteomes" id="UP000548476"/>
    </source>
</evidence>
<keyword evidence="7" id="KW-1185">Reference proteome</keyword>
<feature type="domain" description="HTH tetR-type" evidence="5">
    <location>
        <begin position="6"/>
        <end position="66"/>
    </location>
</feature>
<reference evidence="6 7" key="1">
    <citation type="submission" date="2020-08" db="EMBL/GenBank/DDBJ databases">
        <title>Genomic Encyclopedia of Type Strains, Phase IV (KMG-IV): sequencing the most valuable type-strain genomes for metagenomic binning, comparative biology and taxonomic classification.</title>
        <authorList>
            <person name="Goeker M."/>
        </authorList>
    </citation>
    <scope>NUCLEOTIDE SEQUENCE [LARGE SCALE GENOMIC DNA]</scope>
    <source>
        <strain evidence="6 7">YIM 65646</strain>
    </source>
</reference>
<dbReference type="InterPro" id="IPR009057">
    <property type="entry name" value="Homeodomain-like_sf"/>
</dbReference>
<protein>
    <submittedName>
        <fullName evidence="6">AcrR family transcriptional regulator</fullName>
    </submittedName>
</protein>
<evidence type="ECO:0000256" key="2">
    <source>
        <dbReference type="ARBA" id="ARBA00023125"/>
    </source>
</evidence>
<proteinExistence type="predicted"/>
<dbReference type="AlphaFoldDB" id="A0A841FNB1"/>
<organism evidence="6 7">
    <name type="scientific">Phytomonospora endophytica</name>
    <dbReference type="NCBI Taxonomy" id="714109"/>
    <lineage>
        <taxon>Bacteria</taxon>
        <taxon>Bacillati</taxon>
        <taxon>Actinomycetota</taxon>
        <taxon>Actinomycetes</taxon>
        <taxon>Micromonosporales</taxon>
        <taxon>Micromonosporaceae</taxon>
        <taxon>Phytomonospora</taxon>
    </lineage>
</organism>
<evidence type="ECO:0000256" key="4">
    <source>
        <dbReference type="PROSITE-ProRule" id="PRU00335"/>
    </source>
</evidence>
<dbReference type="RefSeq" id="WP_184788137.1">
    <property type="nucleotide sequence ID" value="NZ_BONT01000004.1"/>
</dbReference>
<dbReference type="GO" id="GO:0003677">
    <property type="term" value="F:DNA binding"/>
    <property type="evidence" value="ECO:0007669"/>
    <property type="project" value="UniProtKB-UniRule"/>
</dbReference>
<dbReference type="InterPro" id="IPR036271">
    <property type="entry name" value="Tet_transcr_reg_TetR-rel_C_sf"/>
</dbReference>
<dbReference type="PANTHER" id="PTHR47506">
    <property type="entry name" value="TRANSCRIPTIONAL REGULATORY PROTEIN"/>
    <property type="match status" value="1"/>
</dbReference>
<dbReference type="Pfam" id="PF21993">
    <property type="entry name" value="TetR_C_13_2"/>
    <property type="match status" value="1"/>
</dbReference>
<dbReference type="SUPFAM" id="SSF46689">
    <property type="entry name" value="Homeodomain-like"/>
    <property type="match status" value="1"/>
</dbReference>
<dbReference type="Pfam" id="PF00440">
    <property type="entry name" value="TetR_N"/>
    <property type="match status" value="1"/>
</dbReference>
<dbReference type="SUPFAM" id="SSF48498">
    <property type="entry name" value="Tetracyclin repressor-like, C-terminal domain"/>
    <property type="match status" value="1"/>
</dbReference>
<dbReference type="Gene3D" id="1.10.357.10">
    <property type="entry name" value="Tetracycline Repressor, domain 2"/>
    <property type="match status" value="1"/>
</dbReference>